<evidence type="ECO:0000256" key="1">
    <source>
        <dbReference type="SAM" id="MobiDB-lite"/>
    </source>
</evidence>
<feature type="compositionally biased region" description="Basic and acidic residues" evidence="1">
    <location>
        <begin position="68"/>
        <end position="86"/>
    </location>
</feature>
<protein>
    <submittedName>
        <fullName evidence="2">Uncharacterized protein</fullName>
    </submittedName>
</protein>
<proteinExistence type="predicted"/>
<evidence type="ECO:0000313" key="3">
    <source>
        <dbReference type="Proteomes" id="UP000800097"/>
    </source>
</evidence>
<evidence type="ECO:0000313" key="2">
    <source>
        <dbReference type="EMBL" id="KAF2281451.1"/>
    </source>
</evidence>
<dbReference type="AlphaFoldDB" id="A0A6A6JXV0"/>
<dbReference type="Proteomes" id="UP000800097">
    <property type="component" value="Unassembled WGS sequence"/>
</dbReference>
<keyword evidence="3" id="KW-1185">Reference proteome</keyword>
<accession>A0A6A6JXV0</accession>
<dbReference type="EMBL" id="ML986484">
    <property type="protein sequence ID" value="KAF2281451.1"/>
    <property type="molecule type" value="Genomic_DNA"/>
</dbReference>
<name>A0A6A6JXV0_WESOR</name>
<dbReference type="OrthoDB" id="5408734at2759"/>
<dbReference type="GeneID" id="54548268"/>
<gene>
    <name evidence="2" type="ORF">EI97DRAFT_367451</name>
</gene>
<dbReference type="RefSeq" id="XP_033658988.1">
    <property type="nucleotide sequence ID" value="XM_033795093.1"/>
</dbReference>
<feature type="region of interest" description="Disordered" evidence="1">
    <location>
        <begin position="68"/>
        <end position="161"/>
    </location>
</feature>
<feature type="compositionally biased region" description="Basic and acidic residues" evidence="1">
    <location>
        <begin position="140"/>
        <end position="161"/>
    </location>
</feature>
<feature type="compositionally biased region" description="Polar residues" evidence="1">
    <location>
        <begin position="101"/>
        <end position="115"/>
    </location>
</feature>
<reference evidence="2" key="1">
    <citation type="journal article" date="2020" name="Stud. Mycol.">
        <title>101 Dothideomycetes genomes: a test case for predicting lifestyles and emergence of pathogens.</title>
        <authorList>
            <person name="Haridas S."/>
            <person name="Albert R."/>
            <person name="Binder M."/>
            <person name="Bloem J."/>
            <person name="Labutti K."/>
            <person name="Salamov A."/>
            <person name="Andreopoulos B."/>
            <person name="Baker S."/>
            <person name="Barry K."/>
            <person name="Bills G."/>
            <person name="Bluhm B."/>
            <person name="Cannon C."/>
            <person name="Castanera R."/>
            <person name="Culley D."/>
            <person name="Daum C."/>
            <person name="Ezra D."/>
            <person name="Gonzalez J."/>
            <person name="Henrissat B."/>
            <person name="Kuo A."/>
            <person name="Liang C."/>
            <person name="Lipzen A."/>
            <person name="Lutzoni F."/>
            <person name="Magnuson J."/>
            <person name="Mondo S."/>
            <person name="Nolan M."/>
            <person name="Ohm R."/>
            <person name="Pangilinan J."/>
            <person name="Park H.-J."/>
            <person name="Ramirez L."/>
            <person name="Alfaro M."/>
            <person name="Sun H."/>
            <person name="Tritt A."/>
            <person name="Yoshinaga Y."/>
            <person name="Zwiers L.-H."/>
            <person name="Turgeon B."/>
            <person name="Goodwin S."/>
            <person name="Spatafora J."/>
            <person name="Crous P."/>
            <person name="Grigoriev I."/>
        </authorList>
    </citation>
    <scope>NUCLEOTIDE SEQUENCE</scope>
    <source>
        <strain evidence="2">CBS 379.55</strain>
    </source>
</reference>
<organism evidence="2 3">
    <name type="scientific">Westerdykella ornata</name>
    <dbReference type="NCBI Taxonomy" id="318751"/>
    <lineage>
        <taxon>Eukaryota</taxon>
        <taxon>Fungi</taxon>
        <taxon>Dikarya</taxon>
        <taxon>Ascomycota</taxon>
        <taxon>Pezizomycotina</taxon>
        <taxon>Dothideomycetes</taxon>
        <taxon>Pleosporomycetidae</taxon>
        <taxon>Pleosporales</taxon>
        <taxon>Sporormiaceae</taxon>
        <taxon>Westerdykella</taxon>
    </lineage>
</organism>
<sequence>MEDPDRDWKPNGRPQSTIAQNFMAELDNLFKMDGDLDSLDRNVHKKKREVSMHTQQLEALQARLRETEERLKLAQESPPTRKDSQRRSPVQGAFSDVSHEPMQQSSNSSSPTTARRAQHNNAEEADCPTGALSESLTSDKSTEYVMVDRPRTPQKEEDERA</sequence>